<dbReference type="EMBL" id="FOQY01000041">
    <property type="protein sequence ID" value="SFK91396.1"/>
    <property type="molecule type" value="Genomic_DNA"/>
</dbReference>
<organism evidence="1 2">
    <name type="scientific">Streptosporangium canum</name>
    <dbReference type="NCBI Taxonomy" id="324952"/>
    <lineage>
        <taxon>Bacteria</taxon>
        <taxon>Bacillati</taxon>
        <taxon>Actinomycetota</taxon>
        <taxon>Actinomycetes</taxon>
        <taxon>Streptosporangiales</taxon>
        <taxon>Streptosporangiaceae</taxon>
        <taxon>Streptosporangium</taxon>
    </lineage>
</organism>
<sequence length="121" mass="12960">MQSRGTIPLDLARLARKAIGAASASSNSRAAGLVPVLDAMEQRERALTAIRDALRHELACSTPPAELVDALRRPAGTPCPVHLTVDGRHTFTVVHPIGKASPDREMAVWQSIVRYVHGHAA</sequence>
<reference evidence="2" key="1">
    <citation type="submission" date="2016-10" db="EMBL/GenBank/DDBJ databases">
        <authorList>
            <person name="Varghese N."/>
            <person name="Submissions S."/>
        </authorList>
    </citation>
    <scope>NUCLEOTIDE SEQUENCE [LARGE SCALE GENOMIC DNA]</scope>
    <source>
        <strain evidence="2">CGMCC 4.2126</strain>
    </source>
</reference>
<evidence type="ECO:0000313" key="1">
    <source>
        <dbReference type="EMBL" id="SFK91396.1"/>
    </source>
</evidence>
<gene>
    <name evidence="1" type="ORF">SAMN05216275_1413</name>
</gene>
<dbReference type="Proteomes" id="UP000199111">
    <property type="component" value="Unassembled WGS sequence"/>
</dbReference>
<keyword evidence="2" id="KW-1185">Reference proteome</keyword>
<accession>A0A1I4DH06</accession>
<protein>
    <submittedName>
        <fullName evidence="1">Uncharacterized protein</fullName>
    </submittedName>
</protein>
<dbReference type="RefSeq" id="WP_093891431.1">
    <property type="nucleotide sequence ID" value="NZ_FOQY01000041.1"/>
</dbReference>
<dbReference type="AlphaFoldDB" id="A0A1I4DH06"/>
<name>A0A1I4DH06_9ACTN</name>
<dbReference type="GeneID" id="96302901"/>
<proteinExistence type="predicted"/>
<evidence type="ECO:0000313" key="2">
    <source>
        <dbReference type="Proteomes" id="UP000199111"/>
    </source>
</evidence>